<feature type="domain" description="Thioredoxin" evidence="13">
    <location>
        <begin position="7"/>
        <end position="133"/>
    </location>
</feature>
<feature type="chain" id="PRO_5045006879" description="Protein disulfide-isomerase" evidence="12">
    <location>
        <begin position="20"/>
        <end position="496"/>
    </location>
</feature>
<name>A0ABM1SQY2_LIMPO</name>
<keyword evidence="9 12" id="KW-0413">Isomerase</keyword>
<dbReference type="CDD" id="cd02982">
    <property type="entry name" value="PDI_b'_family"/>
    <property type="match status" value="1"/>
</dbReference>
<dbReference type="SUPFAM" id="SSF52833">
    <property type="entry name" value="Thioredoxin-like"/>
    <property type="match status" value="4"/>
</dbReference>
<accession>A0ABM1SQY2</accession>
<keyword evidence="10" id="KW-0676">Redox-active center</keyword>
<dbReference type="NCBIfam" id="TIGR01126">
    <property type="entry name" value="pdi_dom"/>
    <property type="match status" value="2"/>
</dbReference>
<evidence type="ECO:0000256" key="7">
    <source>
        <dbReference type="ARBA" id="ARBA00022824"/>
    </source>
</evidence>
<evidence type="ECO:0000256" key="9">
    <source>
        <dbReference type="ARBA" id="ARBA00023235"/>
    </source>
</evidence>
<dbReference type="CDD" id="cd02961">
    <property type="entry name" value="PDI_a_family"/>
    <property type="match status" value="1"/>
</dbReference>
<dbReference type="GeneID" id="106462929"/>
<dbReference type="InterPro" id="IPR005788">
    <property type="entry name" value="PDI_thioredoxin-like_dom"/>
</dbReference>
<dbReference type="PRINTS" id="PR00421">
    <property type="entry name" value="THIOREDOXIN"/>
</dbReference>
<dbReference type="InterPro" id="IPR013766">
    <property type="entry name" value="Thioredoxin_domain"/>
</dbReference>
<evidence type="ECO:0000313" key="15">
    <source>
        <dbReference type="RefSeq" id="XP_022246038.1"/>
    </source>
</evidence>
<evidence type="ECO:0000256" key="11">
    <source>
        <dbReference type="RuleBase" id="RU004208"/>
    </source>
</evidence>
<keyword evidence="8" id="KW-1015">Disulfide bond</keyword>
<dbReference type="PROSITE" id="PS51352">
    <property type="entry name" value="THIOREDOXIN_2"/>
    <property type="match status" value="2"/>
</dbReference>
<keyword evidence="5 12" id="KW-0732">Signal</keyword>
<keyword evidence="14" id="KW-1185">Reference proteome</keyword>
<evidence type="ECO:0000313" key="14">
    <source>
        <dbReference type="Proteomes" id="UP000694941"/>
    </source>
</evidence>
<dbReference type="CDD" id="cd02995">
    <property type="entry name" value="PDI_a_PDI_a'_C"/>
    <property type="match status" value="1"/>
</dbReference>
<reference evidence="15" key="1">
    <citation type="submission" date="2025-08" db="UniProtKB">
        <authorList>
            <consortium name="RefSeq"/>
        </authorList>
    </citation>
    <scope>IDENTIFICATION</scope>
    <source>
        <tissue evidence="15">Muscle</tissue>
    </source>
</reference>
<dbReference type="InterPro" id="IPR005792">
    <property type="entry name" value="Prot_disulphide_isomerase"/>
</dbReference>
<dbReference type="Pfam" id="PF13848">
    <property type="entry name" value="Thioredoxin_6"/>
    <property type="match status" value="1"/>
</dbReference>
<feature type="domain" description="Thioredoxin" evidence="13">
    <location>
        <begin position="332"/>
        <end position="473"/>
    </location>
</feature>
<comment type="similarity">
    <text evidence="3 11">Belongs to the protein disulfide isomerase family.</text>
</comment>
<proteinExistence type="inferred from homology"/>
<protein>
    <recommendedName>
        <fullName evidence="4 12">Protein disulfide-isomerase</fullName>
        <ecNumber evidence="4 12">5.3.4.1</ecNumber>
    </recommendedName>
</protein>
<evidence type="ECO:0000256" key="6">
    <source>
        <dbReference type="ARBA" id="ARBA00022737"/>
    </source>
</evidence>
<dbReference type="Proteomes" id="UP000694941">
    <property type="component" value="Unplaced"/>
</dbReference>
<dbReference type="InterPro" id="IPR017937">
    <property type="entry name" value="Thioredoxin_CS"/>
</dbReference>
<gene>
    <name evidence="15" type="primary">LOC106462929</name>
</gene>
<comment type="subcellular location">
    <subcellularLocation>
        <location evidence="2">Endoplasmic reticulum lumen</location>
    </subcellularLocation>
</comment>
<dbReference type="NCBIfam" id="TIGR01130">
    <property type="entry name" value="ER_PDI_fam"/>
    <property type="match status" value="1"/>
</dbReference>
<dbReference type="InterPro" id="IPR036249">
    <property type="entry name" value="Thioredoxin-like_sf"/>
</dbReference>
<dbReference type="PANTHER" id="PTHR18929:SF240">
    <property type="entry name" value="PROTEIN DISULFIDE-ISOMERASE"/>
    <property type="match status" value="1"/>
</dbReference>
<keyword evidence="6" id="KW-0677">Repeat</keyword>
<evidence type="ECO:0000256" key="4">
    <source>
        <dbReference type="ARBA" id="ARBA00012723"/>
    </source>
</evidence>
<dbReference type="RefSeq" id="XP_022246038.1">
    <property type="nucleotide sequence ID" value="XM_022390330.1"/>
</dbReference>
<sequence length="496" mass="56856">MNKLRKLILFTVTICFTVADETKKEENVLVLNTENFDEVIKNNKFIMVEFYAPWCGHCKSLAPEYAKAATLLAEEQSKIMLAKVDATQESKLAGKYEIQGYPTLKFFKGSKIIDYTGGRKADEIIQWLKKKTGPPAKELVSAEDAKQFKESAHVVVVGFFKDQEAVDAKAFFEVADQTDDHPFAITSSKEVYKQLGVESDGVVLFKKFDEGRNALEDKVTVESLKKFVKANSLPLVIEFDPENAQKIFGGDIKTQNLLFISKLSPEYTKLMEDYNTAAREYKNKVLFVVVDAEKENNERILEFFGMKKEDMPEMRIIQLKDEVSKFKPETKEISLENIRSFVQDVLDGKLKEHLLSQDVPEDWDKHAVKVLVSKNFESVVFDKSKDVLVEFYAPWCGHCQELVPIYKELGEKYKENDTIVIAKMDSTLNELEHTKINSFPTIKLFKKWTNEAVEYNGERTLDGMTKFLETNGEYGKAAPDEVRRKFVKVIGLIYIY</sequence>
<comment type="catalytic activity">
    <reaction evidence="1 12">
        <text>Catalyzes the rearrangement of -S-S- bonds in proteins.</text>
        <dbReference type="EC" id="5.3.4.1"/>
    </reaction>
</comment>
<dbReference type="PROSITE" id="PS00194">
    <property type="entry name" value="THIOREDOXIN_1"/>
    <property type="match status" value="2"/>
</dbReference>
<keyword evidence="7" id="KW-0256">Endoplasmic reticulum</keyword>
<evidence type="ECO:0000256" key="2">
    <source>
        <dbReference type="ARBA" id="ARBA00004319"/>
    </source>
</evidence>
<dbReference type="PANTHER" id="PTHR18929">
    <property type="entry name" value="PROTEIN DISULFIDE ISOMERASE"/>
    <property type="match status" value="1"/>
</dbReference>
<evidence type="ECO:0000256" key="8">
    <source>
        <dbReference type="ARBA" id="ARBA00023157"/>
    </source>
</evidence>
<evidence type="ECO:0000256" key="5">
    <source>
        <dbReference type="ARBA" id="ARBA00022729"/>
    </source>
</evidence>
<evidence type="ECO:0000256" key="3">
    <source>
        <dbReference type="ARBA" id="ARBA00006347"/>
    </source>
</evidence>
<dbReference type="EC" id="5.3.4.1" evidence="4 12"/>
<evidence type="ECO:0000256" key="1">
    <source>
        <dbReference type="ARBA" id="ARBA00001182"/>
    </source>
</evidence>
<dbReference type="CDD" id="cd02981">
    <property type="entry name" value="PDI_b_family"/>
    <property type="match status" value="1"/>
</dbReference>
<dbReference type="Pfam" id="PF00085">
    <property type="entry name" value="Thioredoxin"/>
    <property type="match status" value="2"/>
</dbReference>
<evidence type="ECO:0000256" key="12">
    <source>
        <dbReference type="RuleBase" id="RU361130"/>
    </source>
</evidence>
<evidence type="ECO:0000256" key="10">
    <source>
        <dbReference type="ARBA" id="ARBA00023284"/>
    </source>
</evidence>
<feature type="signal peptide" evidence="12">
    <location>
        <begin position="1"/>
        <end position="19"/>
    </location>
</feature>
<organism evidence="14 15">
    <name type="scientific">Limulus polyphemus</name>
    <name type="common">Atlantic horseshoe crab</name>
    <dbReference type="NCBI Taxonomy" id="6850"/>
    <lineage>
        <taxon>Eukaryota</taxon>
        <taxon>Metazoa</taxon>
        <taxon>Ecdysozoa</taxon>
        <taxon>Arthropoda</taxon>
        <taxon>Chelicerata</taxon>
        <taxon>Merostomata</taxon>
        <taxon>Xiphosura</taxon>
        <taxon>Limulidae</taxon>
        <taxon>Limulus</taxon>
    </lineage>
</organism>
<evidence type="ECO:0000259" key="13">
    <source>
        <dbReference type="PROSITE" id="PS51352"/>
    </source>
</evidence>
<dbReference type="Gene3D" id="3.40.30.10">
    <property type="entry name" value="Glutaredoxin"/>
    <property type="match status" value="4"/>
</dbReference>